<dbReference type="EMBL" id="CP114040">
    <property type="protein sequence ID" value="WAS94918.1"/>
    <property type="molecule type" value="Genomic_DNA"/>
</dbReference>
<protein>
    <submittedName>
        <fullName evidence="2">Uncharacterized protein</fullName>
    </submittedName>
</protein>
<feature type="region of interest" description="Disordered" evidence="1">
    <location>
        <begin position="196"/>
        <end position="253"/>
    </location>
</feature>
<name>A0ABY7H6K8_9BACT</name>
<evidence type="ECO:0000256" key="1">
    <source>
        <dbReference type="SAM" id="MobiDB-lite"/>
    </source>
</evidence>
<organism evidence="2 3">
    <name type="scientific">Nannocystis punicea</name>
    <dbReference type="NCBI Taxonomy" id="2995304"/>
    <lineage>
        <taxon>Bacteria</taxon>
        <taxon>Pseudomonadati</taxon>
        <taxon>Myxococcota</taxon>
        <taxon>Polyangia</taxon>
        <taxon>Nannocystales</taxon>
        <taxon>Nannocystaceae</taxon>
        <taxon>Nannocystis</taxon>
    </lineage>
</organism>
<gene>
    <name evidence="2" type="ORF">O0S08_02045</name>
</gene>
<dbReference type="RefSeq" id="WP_269037252.1">
    <property type="nucleotide sequence ID" value="NZ_CP114040.1"/>
</dbReference>
<feature type="compositionally biased region" description="Pro residues" evidence="1">
    <location>
        <begin position="217"/>
        <end position="245"/>
    </location>
</feature>
<accession>A0ABY7H6K8</accession>
<sequence length="281" mass="30365">MSLEPSAPDDSPKVVLERHVGQQRVATPFTLKKSFAFEFIVPEGGLRPGDRFSVTIDPPAWQRHEATSITVRIGDESIDLGEARLTLSGRHKGPVSLPPRGPNSACDEYFEADIVRATVELPPRLEPYRDYLLYHFLVDGELYEPAPSGRCGLRNRPPLGRGRRGAPGTEVLFSTCDGSEGLTPGTHTVAVRISTPDDRKLTTPTQTFEVDCATSPAPAPPPPEARPPEPPAADAPAIVPGPPPIDRGCSLVPRGPPLLVLPLLLRRRRPPSGPHPLAQRA</sequence>
<evidence type="ECO:0000313" key="2">
    <source>
        <dbReference type="EMBL" id="WAS94918.1"/>
    </source>
</evidence>
<evidence type="ECO:0000313" key="3">
    <source>
        <dbReference type="Proteomes" id="UP001164459"/>
    </source>
</evidence>
<reference evidence="2" key="1">
    <citation type="submission" date="2022-11" db="EMBL/GenBank/DDBJ databases">
        <title>Minimal conservation of predation-associated metabolite biosynthetic gene clusters underscores biosynthetic potential of Myxococcota including descriptions for ten novel species: Archangium lansinium sp. nov., Myxococcus landrumus sp. nov., Nannocystis bai.</title>
        <authorList>
            <person name="Ahearne A."/>
            <person name="Stevens C."/>
            <person name="Dowd S."/>
        </authorList>
    </citation>
    <scope>NUCLEOTIDE SEQUENCE</scope>
    <source>
        <strain evidence="2">Fl3</strain>
    </source>
</reference>
<proteinExistence type="predicted"/>
<dbReference type="Proteomes" id="UP001164459">
    <property type="component" value="Chromosome"/>
</dbReference>
<keyword evidence="3" id="KW-1185">Reference proteome</keyword>